<dbReference type="eggNOG" id="KOG1347">
    <property type="taxonomic scope" value="Eukaryota"/>
</dbReference>
<proteinExistence type="predicted"/>
<dbReference type="InParanoid" id="L5KWE1"/>
<evidence type="ECO:0000313" key="2">
    <source>
        <dbReference type="Proteomes" id="UP000010552"/>
    </source>
</evidence>
<sequence length="126" mass="12887">MASTALRPGPEKTVESSVLLNWLPFASAVATGSSLGISLTLYSRPKCHLDLSRTPEVAHALSAPSSRLSGKQLVIHRGAALGAATATTLPPLQVHPTKAPMGSSAGGNSGTLLKKDLQPVPCVRGV</sequence>
<reference evidence="2" key="1">
    <citation type="journal article" date="2013" name="Science">
        <title>Comparative analysis of bat genomes provides insight into the evolution of flight and immunity.</title>
        <authorList>
            <person name="Zhang G."/>
            <person name="Cowled C."/>
            <person name="Shi Z."/>
            <person name="Huang Z."/>
            <person name="Bishop-Lilly K.A."/>
            <person name="Fang X."/>
            <person name="Wynne J.W."/>
            <person name="Xiong Z."/>
            <person name="Baker M.L."/>
            <person name="Zhao W."/>
            <person name="Tachedjian M."/>
            <person name="Zhu Y."/>
            <person name="Zhou P."/>
            <person name="Jiang X."/>
            <person name="Ng J."/>
            <person name="Yang L."/>
            <person name="Wu L."/>
            <person name="Xiao J."/>
            <person name="Feng Y."/>
            <person name="Chen Y."/>
            <person name="Sun X."/>
            <person name="Zhang Y."/>
            <person name="Marsh G.A."/>
            <person name="Crameri G."/>
            <person name="Broder C.C."/>
            <person name="Frey K.G."/>
            <person name="Wang L.F."/>
            <person name="Wang J."/>
        </authorList>
    </citation>
    <scope>NUCLEOTIDE SEQUENCE [LARGE SCALE GENOMIC DNA]</scope>
</reference>
<organism evidence="1 2">
    <name type="scientific">Pteropus alecto</name>
    <name type="common">Black flying fox</name>
    <dbReference type="NCBI Taxonomy" id="9402"/>
    <lineage>
        <taxon>Eukaryota</taxon>
        <taxon>Metazoa</taxon>
        <taxon>Chordata</taxon>
        <taxon>Craniata</taxon>
        <taxon>Vertebrata</taxon>
        <taxon>Euteleostomi</taxon>
        <taxon>Mammalia</taxon>
        <taxon>Eutheria</taxon>
        <taxon>Laurasiatheria</taxon>
        <taxon>Chiroptera</taxon>
        <taxon>Yinpterochiroptera</taxon>
        <taxon>Pteropodoidea</taxon>
        <taxon>Pteropodidae</taxon>
        <taxon>Pteropodinae</taxon>
        <taxon>Pteropus</taxon>
    </lineage>
</organism>
<dbReference type="STRING" id="9402.L5KWE1"/>
<accession>L5KWE1</accession>
<dbReference type="AlphaFoldDB" id="L5KWE1"/>
<gene>
    <name evidence="1" type="ORF">PAL_GLEAN10008601</name>
</gene>
<dbReference type="Proteomes" id="UP000010552">
    <property type="component" value="Unassembled WGS sequence"/>
</dbReference>
<evidence type="ECO:0000313" key="1">
    <source>
        <dbReference type="EMBL" id="ELK15732.1"/>
    </source>
</evidence>
<keyword evidence="2" id="KW-1185">Reference proteome</keyword>
<dbReference type="EMBL" id="KB030531">
    <property type="protein sequence ID" value="ELK15732.1"/>
    <property type="molecule type" value="Genomic_DNA"/>
</dbReference>
<protein>
    <submittedName>
        <fullName evidence="1">Multidrug and toxin extrusion protein 2</fullName>
    </submittedName>
</protein>
<name>L5KWE1_PTEAL</name>